<evidence type="ECO:0000313" key="6">
    <source>
        <dbReference type="WBParaSite" id="BXY_0165500.1"/>
    </source>
</evidence>
<evidence type="ECO:0000256" key="2">
    <source>
        <dbReference type="SAM" id="Phobius"/>
    </source>
</evidence>
<dbReference type="EMBL" id="CAJFDI010000003">
    <property type="protein sequence ID" value="CAD5220303.1"/>
    <property type="molecule type" value="Genomic_DNA"/>
</dbReference>
<evidence type="ECO:0000313" key="4">
    <source>
        <dbReference type="Proteomes" id="UP000095284"/>
    </source>
</evidence>
<dbReference type="InterPro" id="IPR053291">
    <property type="entry name" value="Ommatidial_diff-associated"/>
</dbReference>
<dbReference type="Proteomes" id="UP000582659">
    <property type="component" value="Unassembled WGS sequence"/>
</dbReference>
<dbReference type="OrthoDB" id="10033661at2759"/>
<keyword evidence="2" id="KW-0812">Transmembrane</keyword>
<reference evidence="6" key="1">
    <citation type="submission" date="2016-11" db="UniProtKB">
        <authorList>
            <consortium name="WormBaseParasite"/>
        </authorList>
    </citation>
    <scope>IDENTIFICATION</scope>
</reference>
<gene>
    <name evidence="3" type="ORF">BXYJ_LOCUS6111</name>
</gene>
<feature type="region of interest" description="Disordered" evidence="1">
    <location>
        <begin position="609"/>
        <end position="645"/>
    </location>
</feature>
<dbReference type="Proteomes" id="UP000659654">
    <property type="component" value="Unassembled WGS sequence"/>
</dbReference>
<feature type="compositionally biased region" description="Low complexity" evidence="1">
    <location>
        <begin position="621"/>
        <end position="645"/>
    </location>
</feature>
<feature type="transmembrane region" description="Helical" evidence="2">
    <location>
        <begin position="52"/>
        <end position="76"/>
    </location>
</feature>
<feature type="transmembrane region" description="Helical" evidence="2">
    <location>
        <begin position="378"/>
        <end position="399"/>
    </location>
</feature>
<dbReference type="WBParaSite" id="BXY_0165500.1">
    <property type="protein sequence ID" value="BXY_0165500.1"/>
    <property type="gene ID" value="BXY_0165500"/>
</dbReference>
<dbReference type="EMBL" id="CAJFCV020000003">
    <property type="protein sequence ID" value="CAG9106321.1"/>
    <property type="molecule type" value="Genomic_DNA"/>
</dbReference>
<sequence>MVCSIIRLNSLSTIWYTILMLLLQSYLLYLAIHRYRLYTEIKWPNNEYPRAWLTVYISLCGACIPLMVLMGLFGIFKTGNLAGDNKKLRWTEKDDKRKREKGCFLFSAIRSSWIHAPPLPQTLHVLTAIVQLVAQQIMLAQLYRFGFINSGDLLNTELDFLYQRSRQLATNLPMGDTRLQGFRITSDELTGSPLAPRLLPILMHARLFGIPLEFVNLFIALIVYAAVYPSVFWKLNKWFSFWFSLQLIVHSADIIYTYLGFSILYRIQETNTYSRRPIGIGQHLAVASQLAIYLPTVILGTFVGTIILMMIAPVIVYAYGYNKYYTTVKAKYEADAPISKQNAPNVGLLDDFDGGRQKDSYTLPSLCCDGYGPHVTAIFLLVFLVIIKAPTIYALLLLYQHDEKPFLLSTLIVEITYLFSWILLWLLFTCKREWKFNLPPRSMYSPRPPVLVSNYRPPEPTNLFSGTYQRNQYEKNSPTSYHPESYASIRRPIRPAGLMYAQNLTESSNDYATKPIDYGKVGSMNTNTTNASYGSYTIGRNSTINYESGYGTYGMSNGSPKSNNNYAPNQQKLQISGNSVTKPIISGANYTAKPNWEQNNGTYGKLEKAHDPAALPPPATMTPSSTLTSQNSNTSSFQNNGNTQSGQLTTLLMKHGSTSTLTQLDPNAQFATSVV</sequence>
<accession>A0A1I7RLS0</accession>
<feature type="transmembrane region" description="Helical" evidence="2">
    <location>
        <begin position="207"/>
        <end position="227"/>
    </location>
</feature>
<evidence type="ECO:0000313" key="5">
    <source>
        <dbReference type="Proteomes" id="UP000659654"/>
    </source>
</evidence>
<organism evidence="4 6">
    <name type="scientific">Bursaphelenchus xylophilus</name>
    <name type="common">Pinewood nematode worm</name>
    <name type="synonym">Aphelenchoides xylophilus</name>
    <dbReference type="NCBI Taxonomy" id="6326"/>
    <lineage>
        <taxon>Eukaryota</taxon>
        <taxon>Metazoa</taxon>
        <taxon>Ecdysozoa</taxon>
        <taxon>Nematoda</taxon>
        <taxon>Chromadorea</taxon>
        <taxon>Rhabditida</taxon>
        <taxon>Tylenchina</taxon>
        <taxon>Tylenchomorpha</taxon>
        <taxon>Aphelenchoidea</taxon>
        <taxon>Aphelenchoididae</taxon>
        <taxon>Bursaphelenchus</taxon>
    </lineage>
</organism>
<protein>
    <submittedName>
        <fullName evidence="3">(pine wood nematode) hypothetical protein</fullName>
    </submittedName>
</protein>
<dbReference type="PANTHER" id="PTHR21579">
    <property type="entry name" value="PROTEIN TINCAR"/>
    <property type="match status" value="1"/>
</dbReference>
<feature type="transmembrane region" description="Helical" evidence="2">
    <location>
        <begin position="406"/>
        <end position="428"/>
    </location>
</feature>
<evidence type="ECO:0000256" key="1">
    <source>
        <dbReference type="SAM" id="MobiDB-lite"/>
    </source>
</evidence>
<dbReference type="PANTHER" id="PTHR21579:SF20">
    <property type="entry name" value="PROTEIN TINCAR"/>
    <property type="match status" value="1"/>
</dbReference>
<keyword evidence="2" id="KW-1133">Transmembrane helix</keyword>
<feature type="transmembrane region" description="Helical" evidence="2">
    <location>
        <begin position="12"/>
        <end position="32"/>
    </location>
</feature>
<feature type="transmembrane region" description="Helical" evidence="2">
    <location>
        <begin position="286"/>
        <end position="319"/>
    </location>
</feature>
<feature type="transmembrane region" description="Helical" evidence="2">
    <location>
        <begin position="239"/>
        <end position="265"/>
    </location>
</feature>
<name>A0A1I7RLS0_BURXY</name>
<dbReference type="AlphaFoldDB" id="A0A1I7RLS0"/>
<dbReference type="Proteomes" id="UP000095284">
    <property type="component" value="Unplaced"/>
</dbReference>
<proteinExistence type="predicted"/>
<keyword evidence="2" id="KW-0472">Membrane</keyword>
<reference evidence="3" key="2">
    <citation type="submission" date="2020-09" db="EMBL/GenBank/DDBJ databases">
        <authorList>
            <person name="Kikuchi T."/>
        </authorList>
    </citation>
    <scope>NUCLEOTIDE SEQUENCE</scope>
    <source>
        <strain evidence="3">Ka4C1</strain>
    </source>
</reference>
<evidence type="ECO:0000313" key="3">
    <source>
        <dbReference type="EMBL" id="CAD5220303.1"/>
    </source>
</evidence>
<keyword evidence="5" id="KW-1185">Reference proteome</keyword>
<dbReference type="eggNOG" id="ENOG502RWKG">
    <property type="taxonomic scope" value="Eukaryota"/>
</dbReference>